<evidence type="ECO:0000259" key="1">
    <source>
        <dbReference type="Pfam" id="PF00561"/>
    </source>
</evidence>
<dbReference type="EMBL" id="CP046956">
    <property type="protein sequence ID" value="QTN00297.1"/>
    <property type="molecule type" value="Genomic_DNA"/>
</dbReference>
<evidence type="ECO:0000313" key="2">
    <source>
        <dbReference type="EMBL" id="QTN00297.1"/>
    </source>
</evidence>
<dbReference type="GO" id="GO:0016787">
    <property type="term" value="F:hydrolase activity"/>
    <property type="evidence" value="ECO:0007669"/>
    <property type="project" value="UniProtKB-KW"/>
</dbReference>
<dbReference type="RefSeq" id="WP_209365437.1">
    <property type="nucleotide sequence ID" value="NZ_CP046956.1"/>
</dbReference>
<dbReference type="Gene3D" id="3.40.50.1820">
    <property type="entry name" value="alpha/beta hydrolase"/>
    <property type="match status" value="1"/>
</dbReference>
<dbReference type="PANTHER" id="PTHR43433:SF5">
    <property type="entry name" value="AB HYDROLASE-1 DOMAIN-CONTAINING PROTEIN"/>
    <property type="match status" value="1"/>
</dbReference>
<name>A0ABX7VTL5_9BACI</name>
<dbReference type="SUPFAM" id="SSF53474">
    <property type="entry name" value="alpha/beta-Hydrolases"/>
    <property type="match status" value="1"/>
</dbReference>
<dbReference type="InterPro" id="IPR029058">
    <property type="entry name" value="AB_hydrolase_fold"/>
</dbReference>
<dbReference type="Pfam" id="PF00561">
    <property type="entry name" value="Abhydrolase_1"/>
    <property type="match status" value="1"/>
</dbReference>
<sequence>MDRKIGEYYIDGFTIEYSIVGQGQPVLVFHGGHSNCQEEFGYEALVENGFSAITPSRAGYGATSPEIGSSLSTACYYYAKLLDHLDIENAHIVAISAGGPTGIHFAAHFPGHTRSLVLQSAVTKQWLTPKDIEYKAANVLFHPKTEKYTWKLLSSFSNTFPNFMFKQMLPSFSKLSYKEAKDKMGENDVEAIRKMNNRQRSGYGFEIDLQQINELSVRDLHAVSCPTLIMHSKHDRSVSLDHAYFAKENIPRAELQLLDAWGHLIWLGESGGETDRILIAFLKRGRVC</sequence>
<accession>A0ABX7VTL5</accession>
<reference evidence="2 3" key="1">
    <citation type="submission" date="2019-12" db="EMBL/GenBank/DDBJ databases">
        <title>The whole genome sequencing of a strain isolated from a Mars analog, Dalangtan Playa.</title>
        <authorList>
            <person name="Huang T."/>
        </authorList>
    </citation>
    <scope>NUCLEOTIDE SEQUENCE [LARGE SCALE GENOMIC DNA]</scope>
    <source>
        <strain evidence="2 3">DP4-553-S</strain>
    </source>
</reference>
<keyword evidence="2" id="KW-0378">Hydrolase</keyword>
<feature type="domain" description="AB hydrolase-1" evidence="1">
    <location>
        <begin position="25"/>
        <end position="265"/>
    </location>
</feature>
<evidence type="ECO:0000313" key="3">
    <source>
        <dbReference type="Proteomes" id="UP000665043"/>
    </source>
</evidence>
<gene>
    <name evidence="2" type="ORF">ERJ70_13915</name>
</gene>
<dbReference type="Proteomes" id="UP000665043">
    <property type="component" value="Chromosome"/>
</dbReference>
<protein>
    <submittedName>
        <fullName evidence="2">Alpha/beta fold hydrolase</fullName>
    </submittedName>
</protein>
<keyword evidence="3" id="KW-1185">Reference proteome</keyword>
<dbReference type="InterPro" id="IPR050471">
    <property type="entry name" value="AB_hydrolase"/>
</dbReference>
<dbReference type="PANTHER" id="PTHR43433">
    <property type="entry name" value="HYDROLASE, ALPHA/BETA FOLD FAMILY PROTEIN"/>
    <property type="match status" value="1"/>
</dbReference>
<organism evidence="2 3">
    <name type="scientific">Sediminibacillus dalangtanensis</name>
    <dbReference type="NCBI Taxonomy" id="2729421"/>
    <lineage>
        <taxon>Bacteria</taxon>
        <taxon>Bacillati</taxon>
        <taxon>Bacillota</taxon>
        <taxon>Bacilli</taxon>
        <taxon>Bacillales</taxon>
        <taxon>Bacillaceae</taxon>
        <taxon>Sediminibacillus</taxon>
    </lineage>
</organism>
<proteinExistence type="predicted"/>
<dbReference type="InterPro" id="IPR000073">
    <property type="entry name" value="AB_hydrolase_1"/>
</dbReference>